<dbReference type="GO" id="GO:0016787">
    <property type="term" value="F:hydrolase activity"/>
    <property type="evidence" value="ECO:0007669"/>
    <property type="project" value="UniProtKB-KW"/>
</dbReference>
<dbReference type="InterPro" id="IPR000073">
    <property type="entry name" value="AB_hydrolase_1"/>
</dbReference>
<protein>
    <submittedName>
        <fullName evidence="3">Alpha/Beta hydrolase protein</fullName>
    </submittedName>
</protein>
<gene>
    <name evidence="3" type="ORF">DB88DRAFT_491949</name>
</gene>
<keyword evidence="3" id="KW-0378">Hydrolase</keyword>
<evidence type="ECO:0000313" key="3">
    <source>
        <dbReference type="EMBL" id="KAK1923646.1"/>
    </source>
</evidence>
<evidence type="ECO:0000313" key="4">
    <source>
        <dbReference type="Proteomes" id="UP001182556"/>
    </source>
</evidence>
<accession>A0AAD9D294</accession>
<comment type="caution">
    <text evidence="3">The sequence shown here is derived from an EMBL/GenBank/DDBJ whole genome shotgun (WGS) entry which is preliminary data.</text>
</comment>
<dbReference type="Proteomes" id="UP001182556">
    <property type="component" value="Unassembled WGS sequence"/>
</dbReference>
<reference evidence="3" key="1">
    <citation type="submission" date="2023-02" db="EMBL/GenBank/DDBJ databases">
        <title>Identification and recombinant expression of a fungal hydrolase from Papiliotrema laurentii that hydrolyzes apple cutin and clears colloidal polyester polyurethane.</title>
        <authorList>
            <consortium name="DOE Joint Genome Institute"/>
            <person name="Roman V.A."/>
            <person name="Bojanowski C."/>
            <person name="Crable B.R."/>
            <person name="Wagner D.N."/>
            <person name="Hung C.S."/>
            <person name="Nadeau L.J."/>
            <person name="Schratz L."/>
            <person name="Haridas S."/>
            <person name="Pangilinan J."/>
            <person name="Lipzen A."/>
            <person name="Na H."/>
            <person name="Yan M."/>
            <person name="Ng V."/>
            <person name="Grigoriev I.V."/>
            <person name="Spatafora J.W."/>
            <person name="Barlow D."/>
            <person name="Biffinger J."/>
            <person name="Kelley-Loughnane N."/>
            <person name="Varaljay V.A."/>
            <person name="Crookes-Goodson W.J."/>
        </authorList>
    </citation>
    <scope>NUCLEOTIDE SEQUENCE</scope>
    <source>
        <strain evidence="3">5307AH</strain>
    </source>
</reference>
<dbReference type="InterPro" id="IPR029058">
    <property type="entry name" value="AB_hydrolase_fold"/>
</dbReference>
<dbReference type="SUPFAM" id="SSF53474">
    <property type="entry name" value="alpha/beta-Hydrolases"/>
    <property type="match status" value="1"/>
</dbReference>
<evidence type="ECO:0000256" key="1">
    <source>
        <dbReference type="SAM" id="MobiDB-lite"/>
    </source>
</evidence>
<dbReference type="Pfam" id="PF12697">
    <property type="entry name" value="Abhydrolase_6"/>
    <property type="match status" value="1"/>
</dbReference>
<keyword evidence="4" id="KW-1185">Reference proteome</keyword>
<organism evidence="3 4">
    <name type="scientific">Papiliotrema laurentii</name>
    <name type="common">Cryptococcus laurentii</name>
    <dbReference type="NCBI Taxonomy" id="5418"/>
    <lineage>
        <taxon>Eukaryota</taxon>
        <taxon>Fungi</taxon>
        <taxon>Dikarya</taxon>
        <taxon>Basidiomycota</taxon>
        <taxon>Agaricomycotina</taxon>
        <taxon>Tremellomycetes</taxon>
        <taxon>Tremellales</taxon>
        <taxon>Rhynchogastremaceae</taxon>
        <taxon>Papiliotrema</taxon>
    </lineage>
</organism>
<name>A0AAD9D294_PAPLA</name>
<dbReference type="EMBL" id="JAODAN010000006">
    <property type="protein sequence ID" value="KAK1923646.1"/>
    <property type="molecule type" value="Genomic_DNA"/>
</dbReference>
<dbReference type="Gene3D" id="3.40.50.1820">
    <property type="entry name" value="alpha/beta hydrolase"/>
    <property type="match status" value="1"/>
</dbReference>
<dbReference type="AlphaFoldDB" id="A0AAD9D294"/>
<evidence type="ECO:0000259" key="2">
    <source>
        <dbReference type="Pfam" id="PF12697"/>
    </source>
</evidence>
<feature type="domain" description="AB hydrolase-1" evidence="2">
    <location>
        <begin position="35"/>
        <end position="217"/>
    </location>
</feature>
<feature type="region of interest" description="Disordered" evidence="1">
    <location>
        <begin position="1"/>
        <end position="26"/>
    </location>
</feature>
<sequence length="309" mass="32929">MSVQEPAIISASGRAGTASGRLSWASDPDGPKPLVVLIHGGGVNAKYFDNELHSIPTDFNKRGYNVLNVNRIGYGGNPLPLTSTPLFDAIPTYLDLIAEAYSQQGGQGGIVIFGHSLGGVTALAIAAVNEVSAKQDGSQKLPLKGVSALGSVPSALAPSEILSALASVEGDRLPINTNPTDEEKRRFLGTPEFFEETNLDKVLPALEQGVKNEYLEWLSGDAYERFVGEIAPNIKIPLQYLAGEIELHWPDLPSAEPIFQAAVALFGNAPSIDAGLLKGGAHNFEYSKSAHVLADRRFTWLESLLGISR</sequence>
<proteinExistence type="predicted"/>